<dbReference type="Gene3D" id="2.60.120.460">
    <property type="entry name" value="YjbQ-like"/>
    <property type="match status" value="1"/>
</dbReference>
<proteinExistence type="inferred from homology"/>
<dbReference type="RefSeq" id="WP_270455313.1">
    <property type="nucleotide sequence ID" value="NZ_JADPIE010000011.1"/>
</dbReference>
<dbReference type="InterPro" id="IPR035917">
    <property type="entry name" value="YjbQ-like_sf"/>
</dbReference>
<dbReference type="Proteomes" id="UP000621436">
    <property type="component" value="Unassembled WGS sequence"/>
</dbReference>
<dbReference type="InterPro" id="IPR001602">
    <property type="entry name" value="UPF0047_YjbQ-like"/>
</dbReference>
<protein>
    <submittedName>
        <fullName evidence="2">YjbQ family protein</fullName>
    </submittedName>
</protein>
<evidence type="ECO:0000313" key="3">
    <source>
        <dbReference type="Proteomes" id="UP000621436"/>
    </source>
</evidence>
<dbReference type="AlphaFoldDB" id="A0A931FA35"/>
<keyword evidence="3" id="KW-1185">Reference proteome</keyword>
<dbReference type="SUPFAM" id="SSF111038">
    <property type="entry name" value="YjbQ-like"/>
    <property type="match status" value="1"/>
</dbReference>
<name>A0A931FA35_9FIRM</name>
<reference evidence="2" key="1">
    <citation type="submission" date="2020-11" db="EMBL/GenBank/DDBJ databases">
        <title>Halonatronomonas betainensis gen. nov., sp. nov. a novel haloalkaliphilic representative of the family Halanaerobiacae capable of betaine degradation.</title>
        <authorList>
            <person name="Boltyanskaya Y."/>
            <person name="Kevbrin V."/>
            <person name="Detkova E."/>
            <person name="Grouzdev D.S."/>
            <person name="Koziaeva V."/>
            <person name="Zhilina T."/>
        </authorList>
    </citation>
    <scope>NUCLEOTIDE SEQUENCE</scope>
    <source>
        <strain evidence="2">Z-7014</strain>
    </source>
</reference>
<dbReference type="Pfam" id="PF01894">
    <property type="entry name" value="YjbQ"/>
    <property type="match status" value="1"/>
</dbReference>
<dbReference type="EMBL" id="JADPIE010000011">
    <property type="protein sequence ID" value="MBF8438208.1"/>
    <property type="molecule type" value="Genomic_DNA"/>
</dbReference>
<dbReference type="NCBIfam" id="TIGR00149">
    <property type="entry name" value="TIGR00149_YjbQ"/>
    <property type="match status" value="1"/>
</dbReference>
<comment type="caution">
    <text evidence="2">The sequence shown here is derived from an EMBL/GenBank/DDBJ whole genome shotgun (WGS) entry which is preliminary data.</text>
</comment>
<dbReference type="PIRSF" id="PIRSF004681">
    <property type="entry name" value="UCP004681"/>
    <property type="match status" value="1"/>
</dbReference>
<accession>A0A931FA35</accession>
<gene>
    <name evidence="2" type="ORF">I0Q91_14095</name>
</gene>
<dbReference type="PANTHER" id="PTHR30615:SF8">
    <property type="entry name" value="UPF0047 PROTEIN C4A8.02C"/>
    <property type="match status" value="1"/>
</dbReference>
<comment type="similarity">
    <text evidence="1">Belongs to the UPF0047 family.</text>
</comment>
<dbReference type="PANTHER" id="PTHR30615">
    <property type="entry name" value="UNCHARACTERIZED PROTEIN YJBQ-RELATED"/>
    <property type="match status" value="1"/>
</dbReference>
<evidence type="ECO:0000313" key="2">
    <source>
        <dbReference type="EMBL" id="MBF8438208.1"/>
    </source>
</evidence>
<sequence length="130" mass="15177">MYELDVKTEKRSELIDITDQIEKLLEENDIGDSYIYIFCPHTTAGLVINEGYDRDVSRDFINTMNDLIPWDNNYQHLEGNSAAHIKSILTGCSLDLFYKSNKLDLGRWQRVFLAEFDGPRKRTVKIREKS</sequence>
<evidence type="ECO:0000256" key="1">
    <source>
        <dbReference type="ARBA" id="ARBA00005534"/>
    </source>
</evidence>
<organism evidence="2 3">
    <name type="scientific">Halonatronomonas betaini</name>
    <dbReference type="NCBI Taxonomy" id="2778430"/>
    <lineage>
        <taxon>Bacteria</taxon>
        <taxon>Bacillati</taxon>
        <taxon>Bacillota</taxon>
        <taxon>Clostridia</taxon>
        <taxon>Halanaerobiales</taxon>
        <taxon>Halarsenatibacteraceae</taxon>
        <taxon>Halonatronomonas</taxon>
    </lineage>
</organism>